<evidence type="ECO:0000256" key="8">
    <source>
        <dbReference type="ARBA" id="ARBA00044464"/>
    </source>
</evidence>
<evidence type="ECO:0000256" key="3">
    <source>
        <dbReference type="ARBA" id="ARBA00022496"/>
    </source>
</evidence>
<accession>A0ABD1FR41</accession>
<proteinExistence type="inferred from homology"/>
<dbReference type="PANTHER" id="PTHR31851">
    <property type="entry name" value="FE(2+)/MN(2+) TRANSPORTER PCL1"/>
    <property type="match status" value="1"/>
</dbReference>
<gene>
    <name evidence="10" type="ORF">AAHA92_30490</name>
</gene>
<keyword evidence="3" id="KW-0408">Iron</keyword>
<evidence type="ECO:0000313" key="11">
    <source>
        <dbReference type="Proteomes" id="UP001567538"/>
    </source>
</evidence>
<dbReference type="GO" id="GO:0005774">
    <property type="term" value="C:vacuolar membrane"/>
    <property type="evidence" value="ECO:0007669"/>
    <property type="project" value="UniProtKB-SubCell"/>
</dbReference>
<reference evidence="10 11" key="1">
    <citation type="submission" date="2024-06" db="EMBL/GenBank/DDBJ databases">
        <title>A chromosome level genome sequence of Diviner's sage (Salvia divinorum).</title>
        <authorList>
            <person name="Ford S.A."/>
            <person name="Ro D.-K."/>
            <person name="Ness R.W."/>
            <person name="Phillips M.A."/>
        </authorList>
    </citation>
    <scope>NUCLEOTIDE SEQUENCE [LARGE SCALE GENOMIC DNA]</scope>
    <source>
        <strain evidence="10">SAF-2024a</strain>
        <tissue evidence="10">Leaf</tissue>
    </source>
</reference>
<comment type="catalytic activity">
    <reaction evidence="8">
        <text>Fe(2+)(in) = Fe(2+)(out)</text>
        <dbReference type="Rhea" id="RHEA:28486"/>
        <dbReference type="ChEBI" id="CHEBI:29033"/>
    </reaction>
    <physiologicalReaction direction="left-to-right" evidence="8">
        <dbReference type="Rhea" id="RHEA:28487"/>
    </physiologicalReaction>
</comment>
<evidence type="ECO:0000256" key="6">
    <source>
        <dbReference type="ARBA" id="ARBA00022989"/>
    </source>
</evidence>
<evidence type="ECO:0000256" key="9">
    <source>
        <dbReference type="RuleBase" id="RU369115"/>
    </source>
</evidence>
<dbReference type="InterPro" id="IPR008217">
    <property type="entry name" value="Ccc1_fam"/>
</dbReference>
<evidence type="ECO:0000256" key="4">
    <source>
        <dbReference type="ARBA" id="ARBA00022554"/>
    </source>
</evidence>
<keyword evidence="11" id="KW-1185">Reference proteome</keyword>
<dbReference type="AlphaFoldDB" id="A0ABD1FR41"/>
<protein>
    <recommendedName>
        <fullName evidence="9">Vacuolar iron transporter</fullName>
    </recommendedName>
</protein>
<feature type="transmembrane region" description="Helical" evidence="9">
    <location>
        <begin position="136"/>
        <end position="160"/>
    </location>
</feature>
<keyword evidence="6 9" id="KW-1133">Transmembrane helix</keyword>
<name>A0ABD1FR41_SALDI</name>
<comment type="caution">
    <text evidence="9">Lacks conserved residue(s) required for the propagation of feature annotation.</text>
</comment>
<evidence type="ECO:0000256" key="5">
    <source>
        <dbReference type="ARBA" id="ARBA00022692"/>
    </source>
</evidence>
<keyword evidence="3" id="KW-0410">Iron transport</keyword>
<evidence type="ECO:0000256" key="2">
    <source>
        <dbReference type="ARBA" id="ARBA00007049"/>
    </source>
</evidence>
<keyword evidence="5 9" id="KW-0812">Transmembrane</keyword>
<dbReference type="Proteomes" id="UP001567538">
    <property type="component" value="Unassembled WGS sequence"/>
</dbReference>
<sequence length="202" mass="20132">MTNLPQIKEGTDYAARAQWLRAAMLGANDGLVSISSLMMGIGATKAGSKAMILTGFTALLAGSCSMAAGEFVSVHSQLEIETARMKRERRSAVENGGREAKLIPNPLLAAMASALAFLLGGIVPLLAAAFVDDCRVGVGVVAAAGTLGMAAFGGVGAALGGTGLVGGCGRVVVGGWVAMGTTFGLTKLVGDSGFGGVVDVIE</sequence>
<dbReference type="GO" id="GO:0140315">
    <property type="term" value="F:iron ion sequestering activity"/>
    <property type="evidence" value="ECO:0007669"/>
    <property type="project" value="UniProtKB-UniRule"/>
</dbReference>
<comment type="caution">
    <text evidence="10">The sequence shown here is derived from an EMBL/GenBank/DDBJ whole genome shotgun (WGS) entry which is preliminary data.</text>
</comment>
<dbReference type="Pfam" id="PF01988">
    <property type="entry name" value="VIT1"/>
    <property type="match status" value="2"/>
</dbReference>
<comment type="similarity">
    <text evidence="2 9">Belongs to the CCC1 family.</text>
</comment>
<keyword evidence="9" id="KW-0813">Transport</keyword>
<keyword evidence="7 9" id="KW-0472">Membrane</keyword>
<evidence type="ECO:0000256" key="7">
    <source>
        <dbReference type="ARBA" id="ARBA00023136"/>
    </source>
</evidence>
<dbReference type="EMBL" id="JBEAFC010000012">
    <property type="protein sequence ID" value="KAL1534301.1"/>
    <property type="molecule type" value="Genomic_DNA"/>
</dbReference>
<comment type="subcellular location">
    <subcellularLocation>
        <location evidence="1 9">Vacuole membrane</location>
        <topology evidence="1 9">Multi-pass membrane protein</topology>
    </subcellularLocation>
</comment>
<feature type="transmembrane region" description="Helical" evidence="9">
    <location>
        <begin position="107"/>
        <end position="130"/>
    </location>
</feature>
<evidence type="ECO:0000256" key="1">
    <source>
        <dbReference type="ARBA" id="ARBA00004128"/>
    </source>
</evidence>
<keyword evidence="9" id="KW-0406">Ion transport</keyword>
<comment type="function">
    <text evidence="9">Vacuolar Fe(2+) uptake transporter.</text>
</comment>
<organism evidence="10 11">
    <name type="scientific">Salvia divinorum</name>
    <name type="common">Maria pastora</name>
    <name type="synonym">Diviner's sage</name>
    <dbReference type="NCBI Taxonomy" id="28513"/>
    <lineage>
        <taxon>Eukaryota</taxon>
        <taxon>Viridiplantae</taxon>
        <taxon>Streptophyta</taxon>
        <taxon>Embryophyta</taxon>
        <taxon>Tracheophyta</taxon>
        <taxon>Spermatophyta</taxon>
        <taxon>Magnoliopsida</taxon>
        <taxon>eudicotyledons</taxon>
        <taxon>Gunneridae</taxon>
        <taxon>Pentapetalae</taxon>
        <taxon>asterids</taxon>
        <taxon>lamiids</taxon>
        <taxon>Lamiales</taxon>
        <taxon>Lamiaceae</taxon>
        <taxon>Nepetoideae</taxon>
        <taxon>Mentheae</taxon>
        <taxon>Salviinae</taxon>
        <taxon>Salvia</taxon>
        <taxon>Salvia subgen. Calosphace</taxon>
    </lineage>
</organism>
<keyword evidence="4 9" id="KW-0926">Vacuole</keyword>
<evidence type="ECO:0000313" key="10">
    <source>
        <dbReference type="EMBL" id="KAL1534301.1"/>
    </source>
</evidence>
<dbReference type="GO" id="GO:0005381">
    <property type="term" value="F:iron ion transmembrane transporter activity"/>
    <property type="evidence" value="ECO:0007669"/>
    <property type="project" value="UniProtKB-UniRule"/>
</dbReference>